<dbReference type="InterPro" id="IPR001296">
    <property type="entry name" value="Glyco_trans_1"/>
</dbReference>
<evidence type="ECO:0000313" key="4">
    <source>
        <dbReference type="Proteomes" id="UP001596390"/>
    </source>
</evidence>
<dbReference type="Pfam" id="PF00534">
    <property type="entry name" value="Glycos_transf_1"/>
    <property type="match status" value="1"/>
</dbReference>
<proteinExistence type="predicted"/>
<dbReference type="Proteomes" id="UP001596390">
    <property type="component" value="Unassembled WGS sequence"/>
</dbReference>
<dbReference type="EMBL" id="JBHSZZ010000011">
    <property type="protein sequence ID" value="MFC7185805.1"/>
    <property type="molecule type" value="Genomic_DNA"/>
</dbReference>
<dbReference type="PANTHER" id="PTHR45947:SF3">
    <property type="entry name" value="SULFOQUINOVOSYL TRANSFERASE SQD2"/>
    <property type="match status" value="1"/>
</dbReference>
<dbReference type="RefSeq" id="WP_267662789.1">
    <property type="nucleotide sequence ID" value="NZ_JAODIX010000011.1"/>
</dbReference>
<name>A0ABD5YHC9_9EURY</name>
<dbReference type="EC" id="2.4.-.-" evidence="3"/>
<evidence type="ECO:0000259" key="1">
    <source>
        <dbReference type="Pfam" id="PF00534"/>
    </source>
</evidence>
<comment type="caution">
    <text evidence="3">The sequence shown here is derived from an EMBL/GenBank/DDBJ whole genome shotgun (WGS) entry which is preliminary data.</text>
</comment>
<gene>
    <name evidence="3" type="ORF">ACFQMK_02645</name>
</gene>
<accession>A0ABD5YHC9</accession>
<sequence length="360" mass="38852">MRVGLALYGSLDERSGGFRYDRKLVEGLRRAGDTVEVVELPWRAYPRGLLDNASPRFRDRLRVDVDVMLQDELAHPSLLRANRHLPCPTVSVVHHLRASEPRRLAPLYRAVERRYLATVDGVVCNSAATRDAVAALGVDPDATVVAPPAGDRFDPAVDDDDIAARAGEGPLRATFVGNLAPRKGLDTLVEGVARADAAVDLTVVGRTVDEGHVADVRRLVRERGLGDRVRFSGRLSDAELADVLRASHVLAVPSRYEGFGIVYLEGMSFGLPAVASRAGGASETVADGETGVLVDPDDPGAVARALDELAADPDRLVEMGRAARRRYERHPDWDDSTARVRRLLADVADAPDAAEPEVAT</sequence>
<evidence type="ECO:0000313" key="3">
    <source>
        <dbReference type="EMBL" id="MFC7185805.1"/>
    </source>
</evidence>
<dbReference type="SUPFAM" id="SSF53756">
    <property type="entry name" value="UDP-Glycosyltransferase/glycogen phosphorylase"/>
    <property type="match status" value="1"/>
</dbReference>
<dbReference type="GO" id="GO:0016757">
    <property type="term" value="F:glycosyltransferase activity"/>
    <property type="evidence" value="ECO:0007669"/>
    <property type="project" value="UniProtKB-KW"/>
</dbReference>
<dbReference type="InterPro" id="IPR050194">
    <property type="entry name" value="Glycosyltransferase_grp1"/>
</dbReference>
<organism evidence="3 4">
    <name type="scientific">Halorubrum yunnanense</name>
    <dbReference type="NCBI Taxonomy" id="1526162"/>
    <lineage>
        <taxon>Archaea</taxon>
        <taxon>Methanobacteriati</taxon>
        <taxon>Methanobacteriota</taxon>
        <taxon>Stenosarchaea group</taxon>
        <taxon>Halobacteria</taxon>
        <taxon>Halobacteriales</taxon>
        <taxon>Haloferacaceae</taxon>
        <taxon>Halorubrum</taxon>
    </lineage>
</organism>
<dbReference type="AlphaFoldDB" id="A0ABD5YHC9"/>
<keyword evidence="3" id="KW-0328">Glycosyltransferase</keyword>
<dbReference type="Gene3D" id="3.40.50.2000">
    <property type="entry name" value="Glycogen Phosphorylase B"/>
    <property type="match status" value="2"/>
</dbReference>
<keyword evidence="3" id="KW-0808">Transferase</keyword>
<reference evidence="3 4" key="1">
    <citation type="journal article" date="2019" name="Int. J. Syst. Evol. Microbiol.">
        <title>The Global Catalogue of Microorganisms (GCM) 10K type strain sequencing project: providing services to taxonomists for standard genome sequencing and annotation.</title>
        <authorList>
            <consortium name="The Broad Institute Genomics Platform"/>
            <consortium name="The Broad Institute Genome Sequencing Center for Infectious Disease"/>
            <person name="Wu L."/>
            <person name="Ma J."/>
        </authorList>
    </citation>
    <scope>NUCLEOTIDE SEQUENCE [LARGE SCALE GENOMIC DNA]</scope>
    <source>
        <strain evidence="3 4">Q85</strain>
    </source>
</reference>
<protein>
    <submittedName>
        <fullName evidence="3">Glycosyltransferase family 4 protein</fullName>
        <ecNumber evidence="3">2.4.-.-</ecNumber>
    </submittedName>
</protein>
<dbReference type="PANTHER" id="PTHR45947">
    <property type="entry name" value="SULFOQUINOVOSYL TRANSFERASE SQD2"/>
    <property type="match status" value="1"/>
</dbReference>
<keyword evidence="4" id="KW-1185">Reference proteome</keyword>
<dbReference type="Pfam" id="PF13439">
    <property type="entry name" value="Glyco_transf_4"/>
    <property type="match status" value="1"/>
</dbReference>
<evidence type="ECO:0000259" key="2">
    <source>
        <dbReference type="Pfam" id="PF13439"/>
    </source>
</evidence>
<dbReference type="InterPro" id="IPR028098">
    <property type="entry name" value="Glyco_trans_4-like_N"/>
</dbReference>
<feature type="domain" description="Glycosyl transferase family 1" evidence="1">
    <location>
        <begin position="168"/>
        <end position="326"/>
    </location>
</feature>
<dbReference type="CDD" id="cd03801">
    <property type="entry name" value="GT4_PimA-like"/>
    <property type="match status" value="1"/>
</dbReference>
<feature type="domain" description="Glycosyltransferase subfamily 4-like N-terminal" evidence="2">
    <location>
        <begin position="32"/>
        <end position="148"/>
    </location>
</feature>